<dbReference type="InterPro" id="IPR023577">
    <property type="entry name" value="CYTH_domain"/>
</dbReference>
<name>A0A7W4UTB6_LEIAQ</name>
<dbReference type="CDD" id="cd07374">
    <property type="entry name" value="CYTH-like_Pase"/>
    <property type="match status" value="1"/>
</dbReference>
<proteinExistence type="predicted"/>
<dbReference type="RefSeq" id="WP_183428142.1">
    <property type="nucleotide sequence ID" value="NZ_JACHVP010000001.1"/>
</dbReference>
<feature type="domain" description="CYTH" evidence="1">
    <location>
        <begin position="6"/>
        <end position="209"/>
    </location>
</feature>
<dbReference type="SMART" id="SM01118">
    <property type="entry name" value="CYTH"/>
    <property type="match status" value="1"/>
</dbReference>
<evidence type="ECO:0000313" key="2">
    <source>
        <dbReference type="EMBL" id="MBB2965863.1"/>
    </source>
</evidence>
<dbReference type="SUPFAM" id="SSF55154">
    <property type="entry name" value="CYTH-like phosphatases"/>
    <property type="match status" value="1"/>
</dbReference>
<sequence>MEHQSQVEIERKYDVAEDTVPPDLVGVGAVAVVAEPETAELVATYYDTGDLTLARNRIAVRARRGGADEGWHVKLAPGDEGRVELHWPLGDGEREPQELRDAVAEALGSALGDVQLVPIARIVNTRVTTVLRDAAGFDLAELCDDHVRGENLRSGGRDEWREWEVELLSGAPDTRSGRTALLDGVEERLLEAGARPSASGSKLQHVLEL</sequence>
<dbReference type="Pfam" id="PF01928">
    <property type="entry name" value="CYTH"/>
    <property type="match status" value="1"/>
</dbReference>
<organism evidence="2 3">
    <name type="scientific">Leifsonia aquatica</name>
    <name type="common">Corynebacterium aquaticum</name>
    <dbReference type="NCBI Taxonomy" id="144185"/>
    <lineage>
        <taxon>Bacteria</taxon>
        <taxon>Bacillati</taxon>
        <taxon>Actinomycetota</taxon>
        <taxon>Actinomycetes</taxon>
        <taxon>Micrococcales</taxon>
        <taxon>Microbacteriaceae</taxon>
        <taxon>Leifsonia</taxon>
    </lineage>
</organism>
<reference evidence="2 3" key="1">
    <citation type="submission" date="2020-08" db="EMBL/GenBank/DDBJ databases">
        <title>Sequencing the genomes of 1000 actinobacteria strains.</title>
        <authorList>
            <person name="Klenk H.-P."/>
        </authorList>
    </citation>
    <scope>NUCLEOTIDE SEQUENCE [LARGE SCALE GENOMIC DNA]</scope>
    <source>
        <strain evidence="2 3">DSM 20146</strain>
    </source>
</reference>
<keyword evidence="3" id="KW-1185">Reference proteome</keyword>
<protein>
    <submittedName>
        <fullName evidence="2">Inorganic triphosphatase YgiF</fullName>
    </submittedName>
</protein>
<dbReference type="Gene3D" id="2.40.320.10">
    <property type="entry name" value="Hypothetical Protein Pfu-838710-001"/>
    <property type="match status" value="1"/>
</dbReference>
<dbReference type="EMBL" id="JACHVP010000001">
    <property type="protein sequence ID" value="MBB2965863.1"/>
    <property type="molecule type" value="Genomic_DNA"/>
</dbReference>
<evidence type="ECO:0000259" key="1">
    <source>
        <dbReference type="PROSITE" id="PS51707"/>
    </source>
</evidence>
<accession>A0A7W4UTB6</accession>
<comment type="caution">
    <text evidence="2">The sequence shown here is derived from an EMBL/GenBank/DDBJ whole genome shotgun (WGS) entry which is preliminary data.</text>
</comment>
<gene>
    <name evidence="2" type="ORF">FHX33_000595</name>
</gene>
<evidence type="ECO:0000313" key="3">
    <source>
        <dbReference type="Proteomes" id="UP000538196"/>
    </source>
</evidence>
<dbReference type="Proteomes" id="UP000538196">
    <property type="component" value="Unassembled WGS sequence"/>
</dbReference>
<dbReference type="InterPro" id="IPR033469">
    <property type="entry name" value="CYTH-like_dom_sf"/>
</dbReference>
<dbReference type="AlphaFoldDB" id="A0A7W4UTB6"/>
<dbReference type="PROSITE" id="PS51707">
    <property type="entry name" value="CYTH"/>
    <property type="match status" value="1"/>
</dbReference>